<dbReference type="InterPro" id="IPR050855">
    <property type="entry name" value="NDM-1-like"/>
</dbReference>
<dbReference type="PANTHER" id="PTHR42951">
    <property type="entry name" value="METALLO-BETA-LACTAMASE DOMAIN-CONTAINING"/>
    <property type="match status" value="1"/>
</dbReference>
<dbReference type="PANTHER" id="PTHR42951:SF17">
    <property type="entry name" value="METALLO-BETA-LACTAMASE DOMAIN-CONTAINING PROTEIN"/>
    <property type="match status" value="1"/>
</dbReference>
<dbReference type="InterPro" id="IPR036866">
    <property type="entry name" value="RibonucZ/Hydroxyglut_hydro"/>
</dbReference>
<dbReference type="NCBIfam" id="NF000427">
    <property type="entry name" value="blaCAU"/>
    <property type="match status" value="1"/>
</dbReference>
<dbReference type="Proteomes" id="UP000002629">
    <property type="component" value="Chromosome"/>
</dbReference>
<dbReference type="KEGG" id="cse:Cseg_1281"/>
<feature type="domain" description="Metallo-beta-lactamase" evidence="1">
    <location>
        <begin position="92"/>
        <end position="282"/>
    </location>
</feature>
<name>D5VFP7_CAUST</name>
<gene>
    <name evidence="2" type="ordered locus">Cseg_1281</name>
</gene>
<reference evidence="3" key="1">
    <citation type="journal article" date="2011" name="J. Bacteriol.">
        <title>Genome sequences of eight morphologically diverse alphaproteobacteria.</title>
        <authorList>
            <consortium name="US DOE Joint Genome Institute"/>
            <person name="Brown P.J."/>
            <person name="Kysela D.T."/>
            <person name="Buechlein A."/>
            <person name="Hemmerich C."/>
            <person name="Brun Y.V."/>
        </authorList>
    </citation>
    <scope>NUCLEOTIDE SEQUENCE [LARGE SCALE GENOMIC DNA]</scope>
    <source>
        <strain evidence="3">ATCC 21756 / DSM 7131 / JCM 7823 / NBRC 15250 / LMG 17158 / TK0059</strain>
    </source>
</reference>
<dbReference type="AlphaFoldDB" id="D5VFP7"/>
<dbReference type="InterPro" id="IPR001279">
    <property type="entry name" value="Metallo-B-lactamas"/>
</dbReference>
<dbReference type="EMBL" id="CP002008">
    <property type="protein sequence ID" value="ADG09779.1"/>
    <property type="molecule type" value="Genomic_DNA"/>
</dbReference>
<organism evidence="2 3">
    <name type="scientific">Caulobacter segnis (strain ATCC 21756 / DSM 7131 / JCM 7823 / NBRC 15250 / LMG 17158 / TK0059)</name>
    <name type="common">Mycoplana segnis</name>
    <dbReference type="NCBI Taxonomy" id="509190"/>
    <lineage>
        <taxon>Bacteria</taxon>
        <taxon>Pseudomonadati</taxon>
        <taxon>Pseudomonadota</taxon>
        <taxon>Alphaproteobacteria</taxon>
        <taxon>Caulobacterales</taxon>
        <taxon>Caulobacteraceae</taxon>
        <taxon>Caulobacter</taxon>
    </lineage>
</organism>
<protein>
    <submittedName>
        <fullName evidence="2">Beta-lactamase, type II</fullName>
    </submittedName>
</protein>
<evidence type="ECO:0000313" key="2">
    <source>
        <dbReference type="EMBL" id="ADG09779.1"/>
    </source>
</evidence>
<evidence type="ECO:0000313" key="3">
    <source>
        <dbReference type="Proteomes" id="UP000002629"/>
    </source>
</evidence>
<dbReference type="NCBIfam" id="NF033105">
    <property type="entry name" value="bla_subclass_B3"/>
    <property type="match status" value="1"/>
</dbReference>
<dbReference type="Pfam" id="PF00753">
    <property type="entry name" value="Lactamase_B"/>
    <property type="match status" value="1"/>
</dbReference>
<dbReference type="eggNOG" id="COG0491">
    <property type="taxonomic scope" value="Bacteria"/>
</dbReference>
<sequence length="334" mass="35470">MTLLAPPPSRRVSAPIHLPRCSGEDATVSSSPAKRGVWRDAKHRVGGGALAALATLLLALAPAAHADMPANWTKPTKPYRVVGNIYYVGTEGISSWLITSSEGHVILDGGPNAETGKQIERNIASLGFQLADVKFLINTHAHYDHAGGLAQLKADIPAAKLWISRGDEPAIEQGHHIGDNENGPTPMPAVKVDRAFGDGQKLKLGETSLVAHLTPGHTIGCTTWTTAVIEKGRPLNVTFPCSLSVAGNMLVGNKGHKTIVADYRASFATMRAIPTDVVLPSHEEQGDLLAKRQKQLRGDPNAFVDPTEMGRFVDGYEAAFNKGLARQQGVGGAQ</sequence>
<dbReference type="STRING" id="509190.Cseg_1281"/>
<dbReference type="Gene3D" id="3.60.15.10">
    <property type="entry name" value="Ribonuclease Z/Hydroxyacylglutathione hydrolase-like"/>
    <property type="match status" value="1"/>
</dbReference>
<dbReference type="SMART" id="SM00849">
    <property type="entry name" value="Lactamase_B"/>
    <property type="match status" value="1"/>
</dbReference>
<dbReference type="SUPFAM" id="SSF56281">
    <property type="entry name" value="Metallo-hydrolase/oxidoreductase"/>
    <property type="match status" value="1"/>
</dbReference>
<accession>D5VFP7</accession>
<dbReference type="NCBIfam" id="NF012229">
    <property type="entry name" value="bla_class_B_core"/>
    <property type="match status" value="1"/>
</dbReference>
<dbReference type="HOGENOM" id="CLU_066441_1_0_5"/>
<proteinExistence type="predicted"/>
<evidence type="ECO:0000259" key="1">
    <source>
        <dbReference type="SMART" id="SM00849"/>
    </source>
</evidence>